<protein>
    <submittedName>
        <fullName evidence="1">Uncharacterized protein</fullName>
    </submittedName>
</protein>
<proteinExistence type="predicted"/>
<organism evidence="1 2">
    <name type="scientific">Trichoglossum hirsutum</name>
    <dbReference type="NCBI Taxonomy" id="265104"/>
    <lineage>
        <taxon>Eukaryota</taxon>
        <taxon>Fungi</taxon>
        <taxon>Dikarya</taxon>
        <taxon>Ascomycota</taxon>
        <taxon>Pezizomycotina</taxon>
        <taxon>Geoglossomycetes</taxon>
        <taxon>Geoglossales</taxon>
        <taxon>Geoglossaceae</taxon>
        <taxon>Trichoglossum</taxon>
    </lineage>
</organism>
<gene>
    <name evidence="1" type="ORF">GP486_002987</name>
</gene>
<comment type="caution">
    <text evidence="1">The sequence shown here is derived from an EMBL/GenBank/DDBJ whole genome shotgun (WGS) entry which is preliminary data.</text>
</comment>
<dbReference type="AlphaFoldDB" id="A0A9P8LDR3"/>
<accession>A0A9P8LDR3</accession>
<sequence length="475" mass="55283">MGGATDSEPPAGMITQEYREHYQKQHDESPRKIARADYREISDVIEVPRSIDMTEIKETGQDVAAAIDQFYASNVRFLNPKTNYSPPIFDPFGKDYALNAQGIYYYNHYSPEQVTSGRKIWIPTLRGVDWEEPVEMHRRRRARVLAKHNIDNETRKKSEFAWEADAWSDVFGDMRDDPRLEIDKREYSAKLVKTDPDRFTLTRESTVIKRTPDATFGLATFSERESDLQVWADELRRDRLEKLLLHHKCGLLVDPKWGETDLVFPFAVYEAKGWSGDCREARRQACSAGATYLDMLDNLCRTPGPVDSTKPYQTTTSHCYQVFALTSFGAHWHLLVGYRRPRQAEEHAGTKGMSETIFQRIWSGRVVNEKTAWELLSLIDQIHLWAITEFGTFVLEHLRPWLDFCEENFLWGWYSVYGSSERRKRKRTYSESRDFLLPSWTDPLSDTLRQKVEARAKEALAKASLQRERGSELPW</sequence>
<evidence type="ECO:0000313" key="2">
    <source>
        <dbReference type="Proteomes" id="UP000750711"/>
    </source>
</evidence>
<keyword evidence="2" id="KW-1185">Reference proteome</keyword>
<name>A0A9P8LDR3_9PEZI</name>
<dbReference type="EMBL" id="JAGHQM010000370">
    <property type="protein sequence ID" value="KAH0562322.1"/>
    <property type="molecule type" value="Genomic_DNA"/>
</dbReference>
<dbReference type="Proteomes" id="UP000750711">
    <property type="component" value="Unassembled WGS sequence"/>
</dbReference>
<reference evidence="1" key="1">
    <citation type="submission" date="2021-03" db="EMBL/GenBank/DDBJ databases">
        <title>Comparative genomics and phylogenomic investigation of the class Geoglossomycetes provide insights into ecological specialization and systematics.</title>
        <authorList>
            <person name="Melie T."/>
            <person name="Pirro S."/>
            <person name="Miller A.N."/>
            <person name="Quandt A."/>
        </authorList>
    </citation>
    <scope>NUCLEOTIDE SEQUENCE</scope>
    <source>
        <strain evidence="1">CAQ_001_2017</strain>
    </source>
</reference>
<evidence type="ECO:0000313" key="1">
    <source>
        <dbReference type="EMBL" id="KAH0562322.1"/>
    </source>
</evidence>